<evidence type="ECO:0000313" key="10">
    <source>
        <dbReference type="Proteomes" id="UP000067399"/>
    </source>
</evidence>
<feature type="binding site" evidence="5 6">
    <location>
        <position position="105"/>
    </location>
    <ligand>
        <name>FMN</name>
        <dbReference type="ChEBI" id="CHEBI:58210"/>
    </ligand>
</feature>
<dbReference type="PROSITE" id="PS01064">
    <property type="entry name" value="PYRIDOX_OXIDASE"/>
    <property type="match status" value="1"/>
</dbReference>
<dbReference type="EMBL" id="AP013042">
    <property type="protein sequence ID" value="BAS67560.1"/>
    <property type="molecule type" value="Genomic_DNA"/>
</dbReference>
<comment type="catalytic activity">
    <reaction evidence="5">
        <text>pyridoxamine 5'-phosphate + O2 + H2O = pyridoxal 5'-phosphate + H2O2 + NH4(+)</text>
        <dbReference type="Rhea" id="RHEA:15817"/>
        <dbReference type="ChEBI" id="CHEBI:15377"/>
        <dbReference type="ChEBI" id="CHEBI:15379"/>
        <dbReference type="ChEBI" id="CHEBI:16240"/>
        <dbReference type="ChEBI" id="CHEBI:28938"/>
        <dbReference type="ChEBI" id="CHEBI:58451"/>
        <dbReference type="ChEBI" id="CHEBI:597326"/>
        <dbReference type="EC" id="1.4.3.5"/>
    </reaction>
</comment>
<feature type="binding site" evidence="5 6">
    <location>
        <position position="195"/>
    </location>
    <ligand>
        <name>FMN</name>
        <dbReference type="ChEBI" id="CHEBI:58210"/>
    </ligand>
</feature>
<evidence type="ECO:0000256" key="6">
    <source>
        <dbReference type="PIRSR" id="PIRSR000190-2"/>
    </source>
</evidence>
<dbReference type="AlphaFoldDB" id="A0A0P0UR94"/>
<dbReference type="GO" id="GO:0010181">
    <property type="term" value="F:FMN binding"/>
    <property type="evidence" value="ECO:0007669"/>
    <property type="project" value="UniProtKB-UniRule"/>
</dbReference>
<feature type="binding site" evidence="5 6">
    <location>
        <position position="185"/>
    </location>
    <ligand>
        <name>FMN</name>
        <dbReference type="ChEBI" id="CHEBI:58210"/>
    </ligand>
</feature>
<dbReference type="RefSeq" id="WP_066043828.1">
    <property type="nucleotide sequence ID" value="NZ_AP013042.1"/>
</dbReference>
<dbReference type="InterPro" id="IPR019740">
    <property type="entry name" value="Pyridox_Oxase_CS"/>
</dbReference>
<dbReference type="NCBIfam" id="TIGR00558">
    <property type="entry name" value="pdxH"/>
    <property type="match status" value="1"/>
</dbReference>
<evidence type="ECO:0000256" key="5">
    <source>
        <dbReference type="HAMAP-Rule" id="MF_01629"/>
    </source>
</evidence>
<organism evidence="9 10">
    <name type="scientific">endosymbiont of Bathymodiolus septemdierum str. Myojin knoll</name>
    <dbReference type="NCBI Taxonomy" id="1303921"/>
    <lineage>
        <taxon>Bacteria</taxon>
        <taxon>Pseudomonadati</taxon>
        <taxon>Pseudomonadota</taxon>
        <taxon>Gammaproteobacteria</taxon>
        <taxon>sulfur-oxidizing symbionts</taxon>
    </lineage>
</organism>
<dbReference type="GO" id="GO:0008615">
    <property type="term" value="P:pyridoxine biosynthetic process"/>
    <property type="evidence" value="ECO:0007669"/>
    <property type="project" value="UniProtKB-UniRule"/>
</dbReference>
<comment type="pathway">
    <text evidence="5">Cofactor metabolism; pyridoxal 5'-phosphate salvage; pyridoxal 5'-phosphate from pyridoxine 5'-phosphate: step 1/1.</text>
</comment>
<accession>A0A0P0UR94</accession>
<dbReference type="STRING" id="1303921.BSEPE_0553"/>
<proteinExistence type="inferred from homology"/>
<feature type="domain" description="Pyridoxine 5'-phosphate oxidase dimerisation C-terminal" evidence="8">
    <location>
        <begin position="172"/>
        <end position="212"/>
    </location>
</feature>
<feature type="binding site" evidence="5">
    <location>
        <position position="66"/>
    </location>
    <ligand>
        <name>substrate</name>
    </ligand>
</feature>
<dbReference type="GO" id="GO:0004733">
    <property type="term" value="F:pyridoxamine phosphate oxidase activity"/>
    <property type="evidence" value="ECO:0007669"/>
    <property type="project" value="UniProtKB-UniRule"/>
</dbReference>
<feature type="binding site" evidence="5 6">
    <location>
        <position position="83"/>
    </location>
    <ligand>
        <name>FMN</name>
        <dbReference type="ChEBI" id="CHEBI:58210"/>
    </ligand>
</feature>
<feature type="binding site" evidence="5 6">
    <location>
        <begin position="140"/>
        <end position="141"/>
    </location>
    <ligand>
        <name>FMN</name>
        <dbReference type="ChEBI" id="CHEBI:58210"/>
    </ligand>
</feature>
<dbReference type="Gene3D" id="2.30.110.10">
    <property type="entry name" value="Electron Transport, Fmn-binding Protein, Chain A"/>
    <property type="match status" value="1"/>
</dbReference>
<keyword evidence="5" id="KW-0664">Pyridoxine biosynthesis</keyword>
<dbReference type="HAMAP" id="MF_01629">
    <property type="entry name" value="PdxH"/>
    <property type="match status" value="1"/>
</dbReference>
<keyword evidence="10" id="KW-1185">Reference proteome</keyword>
<dbReference type="InterPro" id="IPR011576">
    <property type="entry name" value="Pyridox_Oxase_N"/>
</dbReference>
<dbReference type="KEGG" id="ebh:BSEPE_0553"/>
<comment type="subunit">
    <text evidence="5">Homodimer.</text>
</comment>
<feature type="domain" description="Pyridoxamine 5'-phosphate oxidase N-terminal" evidence="7">
    <location>
        <begin position="34"/>
        <end position="156"/>
    </location>
</feature>
<evidence type="ECO:0000259" key="8">
    <source>
        <dbReference type="Pfam" id="PF10590"/>
    </source>
</evidence>
<dbReference type="EC" id="1.4.3.5" evidence="5"/>
<comment type="catalytic activity">
    <reaction evidence="5">
        <text>pyridoxine 5'-phosphate + O2 = pyridoxal 5'-phosphate + H2O2</text>
        <dbReference type="Rhea" id="RHEA:15149"/>
        <dbReference type="ChEBI" id="CHEBI:15379"/>
        <dbReference type="ChEBI" id="CHEBI:16240"/>
        <dbReference type="ChEBI" id="CHEBI:58589"/>
        <dbReference type="ChEBI" id="CHEBI:597326"/>
        <dbReference type="EC" id="1.4.3.5"/>
    </reaction>
</comment>
<sequence length="212" mass="24270">MSVDLQQLRREFTSTGIVRAQLDTDPFAQFKVWMEQAIDAKLTLPNAMSLATSDDKGVGIRTVLLKTFDEQGFVFFTNYNSKKSKQIANNPSAALLFPWLDLERQVKISGEVEKIPTLESIKYFASRPKDSQLGAWASAQSSVLNSRQILLSEFDTMKRKFNKGKVPLPDFWGGYRVVPKTIEFWQGRENRLHDRFVYTNKDGIWNISRLAP</sequence>
<dbReference type="Pfam" id="PF01243">
    <property type="entry name" value="PNPOx_N"/>
    <property type="match status" value="1"/>
</dbReference>
<dbReference type="OrthoDB" id="9780392at2"/>
<feature type="binding site" evidence="5">
    <location>
        <position position="131"/>
    </location>
    <ligand>
        <name>substrate</name>
    </ligand>
</feature>
<dbReference type="PANTHER" id="PTHR10851:SF0">
    <property type="entry name" value="PYRIDOXINE-5'-PHOSPHATE OXIDASE"/>
    <property type="match status" value="1"/>
</dbReference>
<comment type="cofactor">
    <cofactor evidence="5 6">
        <name>FMN</name>
        <dbReference type="ChEBI" id="CHEBI:58210"/>
    </cofactor>
    <text evidence="5 6">Binds 1 FMN per subunit.</text>
</comment>
<keyword evidence="3 5" id="KW-0288">FMN</keyword>
<reference evidence="9 10" key="1">
    <citation type="journal article" date="2000" name="Mar. Ecol. Prog. Ser.">
        <title>Phylogenetic characterization of endosymbionts in three hydrothermal vent mussels: influence on host distributions.</title>
        <authorList>
            <person name="Fujiwara Y."/>
            <person name="Takai K."/>
            <person name="Uematsu K."/>
            <person name="Tsuchida S."/>
            <person name="Hunt J.C."/>
            <person name="Hashimoto J."/>
        </authorList>
    </citation>
    <scope>NUCLEOTIDE SEQUENCE [LARGE SCALE GENOMIC DNA]</scope>
    <source>
        <strain evidence="9 10">Myojin Knoll</strain>
    </source>
</reference>
<evidence type="ECO:0000256" key="3">
    <source>
        <dbReference type="ARBA" id="ARBA00022643"/>
    </source>
</evidence>
<dbReference type="NCBIfam" id="NF004231">
    <property type="entry name" value="PRK05679.1"/>
    <property type="match status" value="1"/>
</dbReference>
<evidence type="ECO:0000256" key="2">
    <source>
        <dbReference type="ARBA" id="ARBA00022630"/>
    </source>
</evidence>
<protein>
    <recommendedName>
        <fullName evidence="5">Pyridoxine/pyridoxamine 5'-phosphate oxidase</fullName>
        <ecNumber evidence="5">1.4.3.5</ecNumber>
    </recommendedName>
    <alternativeName>
        <fullName evidence="5">PNP/PMP oxidase</fullName>
        <shortName evidence="5">PNPOx</shortName>
    </alternativeName>
    <alternativeName>
        <fullName evidence="5">Pyridoxal 5'-phosphate synthase</fullName>
    </alternativeName>
</protein>
<feature type="binding site" evidence="5 6">
    <location>
        <position position="82"/>
    </location>
    <ligand>
        <name>FMN</name>
        <dbReference type="ChEBI" id="CHEBI:58210"/>
    </ligand>
</feature>
<evidence type="ECO:0000259" key="7">
    <source>
        <dbReference type="Pfam" id="PF01243"/>
    </source>
</evidence>
<comment type="function">
    <text evidence="5">Catalyzes the oxidation of either pyridoxine 5'-phosphate (PNP) or pyridoxamine 5'-phosphate (PMP) into pyridoxal 5'-phosphate (PLP).</text>
</comment>
<dbReference type="SUPFAM" id="SSF50475">
    <property type="entry name" value="FMN-binding split barrel"/>
    <property type="match status" value="1"/>
</dbReference>
<feature type="binding site" evidence="5">
    <location>
        <position position="127"/>
    </location>
    <ligand>
        <name>substrate</name>
    </ligand>
</feature>
<keyword evidence="4 5" id="KW-0560">Oxidoreductase</keyword>
<dbReference type="InterPro" id="IPR019576">
    <property type="entry name" value="Pyridoxamine_oxidase_dimer_C"/>
</dbReference>
<feature type="binding site" evidence="5 6">
    <location>
        <begin position="76"/>
        <end position="77"/>
    </location>
    <ligand>
        <name>FMN</name>
        <dbReference type="ChEBI" id="CHEBI:58210"/>
    </ligand>
</feature>
<feature type="binding site" evidence="5">
    <location>
        <position position="123"/>
    </location>
    <ligand>
        <name>substrate</name>
    </ligand>
</feature>
<reference evidence="9 10" key="2">
    <citation type="journal article" date="2016" name="ISME J.">
        <title>Heterogeneous composition of key metabolic gene clusters in a vent mussel symbiont population.</title>
        <authorList>
            <person name="Ikuta T."/>
            <person name="Takaki Y."/>
            <person name="Nagai Y."/>
            <person name="Shimamura S."/>
            <person name="Tsuda M."/>
            <person name="Kawagucci S."/>
            <person name="Aoki Y."/>
            <person name="Inoue K."/>
            <person name="Teruya M."/>
            <person name="Satou K."/>
            <person name="Teruya K."/>
            <person name="Shimoji M."/>
            <person name="Tamotsu H."/>
            <person name="Hirano T."/>
            <person name="Maruyama T."/>
            <person name="Yoshida T."/>
        </authorList>
    </citation>
    <scope>NUCLEOTIDE SEQUENCE [LARGE SCALE GENOMIC DNA]</scope>
    <source>
        <strain evidence="9 10">Myojin Knoll</strain>
    </source>
</reference>
<evidence type="ECO:0000256" key="4">
    <source>
        <dbReference type="ARBA" id="ARBA00023002"/>
    </source>
</evidence>
<feature type="binding site" evidence="5 6">
    <location>
        <begin position="61"/>
        <end position="66"/>
    </location>
    <ligand>
        <name>FMN</name>
        <dbReference type="ChEBI" id="CHEBI:58210"/>
    </ligand>
</feature>
<comment type="pathway">
    <text evidence="5">Cofactor metabolism; pyridoxal 5'-phosphate salvage; pyridoxal 5'-phosphate from pyridoxamine 5'-phosphate: step 1/1.</text>
</comment>
<dbReference type="InterPro" id="IPR000659">
    <property type="entry name" value="Pyridox_Oxase"/>
</dbReference>
<dbReference type="Proteomes" id="UP000067399">
    <property type="component" value="Chromosome"/>
</dbReference>
<keyword evidence="2 5" id="KW-0285">Flavoprotein</keyword>
<comment type="similarity">
    <text evidence="1 5">Belongs to the pyridoxamine 5'-phosphate oxidase family.</text>
</comment>
<dbReference type="UniPathway" id="UPA01068">
    <property type="reaction ID" value="UER00304"/>
</dbReference>
<dbReference type="Pfam" id="PF10590">
    <property type="entry name" value="PNP_phzG_C"/>
    <property type="match status" value="1"/>
</dbReference>
<evidence type="ECO:0000256" key="1">
    <source>
        <dbReference type="ARBA" id="ARBA00007301"/>
    </source>
</evidence>
<evidence type="ECO:0000313" key="9">
    <source>
        <dbReference type="EMBL" id="BAS67560.1"/>
    </source>
</evidence>
<gene>
    <name evidence="5 9" type="primary">pdxH</name>
    <name evidence="9" type="ORF">BSEPE_0553</name>
</gene>
<name>A0A0P0UR94_9GAMM</name>
<dbReference type="PIRSF" id="PIRSF000190">
    <property type="entry name" value="Pyd_amn-ph_oxd"/>
    <property type="match status" value="1"/>
</dbReference>
<feature type="binding site" evidence="5">
    <location>
        <begin position="191"/>
        <end position="193"/>
    </location>
    <ligand>
        <name>substrate</name>
    </ligand>
</feature>
<dbReference type="PANTHER" id="PTHR10851">
    <property type="entry name" value="PYRIDOXINE-5-PHOSPHATE OXIDASE"/>
    <property type="match status" value="1"/>
</dbReference>
<dbReference type="InterPro" id="IPR012349">
    <property type="entry name" value="Split_barrel_FMN-bd"/>
</dbReference>